<comment type="caution">
    <text evidence="1">The sequence shown here is derived from an EMBL/GenBank/DDBJ whole genome shotgun (WGS) entry which is preliminary data.</text>
</comment>
<dbReference type="AlphaFoldDB" id="A0A0N0XQ58"/>
<dbReference type="Gene3D" id="3.10.129.10">
    <property type="entry name" value="Hotdog Thioesterase"/>
    <property type="match status" value="1"/>
</dbReference>
<name>A0A0N0XQ58_9ACTN</name>
<reference evidence="2" key="1">
    <citation type="submission" date="2015-07" db="EMBL/GenBank/DDBJ databases">
        <authorList>
            <person name="Ju K.-S."/>
            <person name="Doroghazi J.R."/>
            <person name="Metcalf W.W."/>
        </authorList>
    </citation>
    <scope>NUCLEOTIDE SEQUENCE [LARGE SCALE GENOMIC DNA]</scope>
    <source>
        <strain evidence="2">NRRL ISP-5002</strain>
    </source>
</reference>
<dbReference type="Pfam" id="PF13279">
    <property type="entry name" value="4HBT_2"/>
    <property type="match status" value="1"/>
</dbReference>
<evidence type="ECO:0000313" key="2">
    <source>
        <dbReference type="Proteomes" id="UP000037982"/>
    </source>
</evidence>
<dbReference type="PANTHER" id="PTHR31793:SF24">
    <property type="entry name" value="LONG-CHAIN ACYL-COA THIOESTERASE FADM"/>
    <property type="match status" value="1"/>
</dbReference>
<proteinExistence type="predicted"/>
<dbReference type="Proteomes" id="UP000037982">
    <property type="component" value="Unassembled WGS sequence"/>
</dbReference>
<dbReference type="PATRIC" id="fig|66876.3.peg.8731"/>
<dbReference type="CDD" id="cd00586">
    <property type="entry name" value="4HBT"/>
    <property type="match status" value="1"/>
</dbReference>
<accession>A0A0N0XQ58</accession>
<sequence length="144" mass="16338">MRDKFIREKKIWFHHCDPAGIVFYPQYLLLMNEVLQEWFETGLAIDYAGLFAERDIGIPAIRLECDFLSPSRVGDTVQFTLSVDRIGTSSIHLRFSCTGSDPADVRVRIKAVLVCVSLDSRRPIPIPDDIRGAMQSRRSPALDV</sequence>
<evidence type="ECO:0000313" key="1">
    <source>
        <dbReference type="EMBL" id="KPC58646.1"/>
    </source>
</evidence>
<dbReference type="InterPro" id="IPR029069">
    <property type="entry name" value="HotDog_dom_sf"/>
</dbReference>
<keyword evidence="2" id="KW-1185">Reference proteome</keyword>
<dbReference type="GO" id="GO:0047617">
    <property type="term" value="F:fatty acyl-CoA hydrolase activity"/>
    <property type="evidence" value="ECO:0007669"/>
    <property type="project" value="TreeGrafter"/>
</dbReference>
<dbReference type="PANTHER" id="PTHR31793">
    <property type="entry name" value="4-HYDROXYBENZOYL-COA THIOESTERASE FAMILY MEMBER"/>
    <property type="match status" value="1"/>
</dbReference>
<protein>
    <submittedName>
        <fullName evidence="1">Uncharacterized protein</fullName>
    </submittedName>
</protein>
<dbReference type="InterPro" id="IPR050563">
    <property type="entry name" value="4-hydroxybenzoyl-CoA_TE"/>
</dbReference>
<organism evidence="1 2">
    <name type="scientific">Streptomyces chattanoogensis</name>
    <dbReference type="NCBI Taxonomy" id="66876"/>
    <lineage>
        <taxon>Bacteria</taxon>
        <taxon>Bacillati</taxon>
        <taxon>Actinomycetota</taxon>
        <taxon>Actinomycetes</taxon>
        <taxon>Kitasatosporales</taxon>
        <taxon>Streptomycetaceae</taxon>
        <taxon>Streptomyces</taxon>
    </lineage>
</organism>
<dbReference type="SUPFAM" id="SSF54637">
    <property type="entry name" value="Thioesterase/thiol ester dehydrase-isomerase"/>
    <property type="match status" value="1"/>
</dbReference>
<gene>
    <name evidence="1" type="ORF">ADL29_39790</name>
</gene>
<dbReference type="EMBL" id="LGKG01000207">
    <property type="protein sequence ID" value="KPC58646.1"/>
    <property type="molecule type" value="Genomic_DNA"/>
</dbReference>